<dbReference type="PROSITE" id="PS00039">
    <property type="entry name" value="DEAD_ATP_HELICASE"/>
    <property type="match status" value="1"/>
</dbReference>
<dbReference type="GO" id="GO:0003724">
    <property type="term" value="F:RNA helicase activity"/>
    <property type="evidence" value="ECO:0007669"/>
    <property type="project" value="UniProtKB-EC"/>
</dbReference>
<evidence type="ECO:0000256" key="1">
    <source>
        <dbReference type="ARBA" id="ARBA00012552"/>
    </source>
</evidence>
<dbReference type="PROSITE" id="PS51195">
    <property type="entry name" value="Q_MOTIF"/>
    <property type="match status" value="1"/>
</dbReference>
<evidence type="ECO:0000256" key="7">
    <source>
        <dbReference type="ARBA" id="ARBA00047984"/>
    </source>
</evidence>
<feature type="compositionally biased region" description="Basic and acidic residues" evidence="10">
    <location>
        <begin position="1"/>
        <end position="25"/>
    </location>
</feature>
<evidence type="ECO:0000256" key="10">
    <source>
        <dbReference type="SAM" id="MobiDB-lite"/>
    </source>
</evidence>
<evidence type="ECO:0000313" key="15">
    <source>
        <dbReference type="Proteomes" id="UP001295684"/>
    </source>
</evidence>
<dbReference type="SMART" id="SM00490">
    <property type="entry name" value="HELICc"/>
    <property type="match status" value="1"/>
</dbReference>
<keyword evidence="6" id="KW-0694">RNA-binding</keyword>
<gene>
    <name evidence="14" type="ORF">ECRASSUSDP1_LOCUS7647</name>
</gene>
<feature type="domain" description="Helicase ATP-binding" evidence="11">
    <location>
        <begin position="75"/>
        <end position="245"/>
    </location>
</feature>
<dbReference type="Pfam" id="PF00270">
    <property type="entry name" value="DEAD"/>
    <property type="match status" value="1"/>
</dbReference>
<evidence type="ECO:0000259" key="13">
    <source>
        <dbReference type="PROSITE" id="PS51195"/>
    </source>
</evidence>
<evidence type="ECO:0000256" key="4">
    <source>
        <dbReference type="ARBA" id="ARBA00022806"/>
    </source>
</evidence>
<dbReference type="InterPro" id="IPR001650">
    <property type="entry name" value="Helicase_C-like"/>
</dbReference>
<evidence type="ECO:0000259" key="11">
    <source>
        <dbReference type="PROSITE" id="PS51192"/>
    </source>
</evidence>
<evidence type="ECO:0000256" key="8">
    <source>
        <dbReference type="PROSITE-ProRule" id="PRU00552"/>
    </source>
</evidence>
<organism evidence="14 15">
    <name type="scientific">Euplotes crassus</name>
    <dbReference type="NCBI Taxonomy" id="5936"/>
    <lineage>
        <taxon>Eukaryota</taxon>
        <taxon>Sar</taxon>
        <taxon>Alveolata</taxon>
        <taxon>Ciliophora</taxon>
        <taxon>Intramacronucleata</taxon>
        <taxon>Spirotrichea</taxon>
        <taxon>Hypotrichia</taxon>
        <taxon>Euplotida</taxon>
        <taxon>Euplotidae</taxon>
        <taxon>Moneuplotes</taxon>
    </lineage>
</organism>
<dbReference type="FunFam" id="3.40.50.300:FF:000849">
    <property type="entry name" value="ATP-dependent RNA helicase DBP5"/>
    <property type="match status" value="1"/>
</dbReference>
<dbReference type="PROSITE" id="PS51194">
    <property type="entry name" value="HELICASE_CTER"/>
    <property type="match status" value="1"/>
</dbReference>
<keyword evidence="4 9" id="KW-0347">Helicase</keyword>
<comment type="caution">
    <text evidence="14">The sequence shown here is derived from an EMBL/GenBank/DDBJ whole genome shotgun (WGS) entry which is preliminary data.</text>
</comment>
<name>A0AAD1UCN6_EUPCR</name>
<dbReference type="CDD" id="cd18787">
    <property type="entry name" value="SF2_C_DEAD"/>
    <property type="match status" value="1"/>
</dbReference>
<keyword evidence="15" id="KW-1185">Reference proteome</keyword>
<dbReference type="AlphaFoldDB" id="A0AAD1UCN6"/>
<dbReference type="SMART" id="SM00487">
    <property type="entry name" value="DEXDc"/>
    <property type="match status" value="1"/>
</dbReference>
<evidence type="ECO:0000256" key="5">
    <source>
        <dbReference type="ARBA" id="ARBA00022840"/>
    </source>
</evidence>
<dbReference type="PROSITE" id="PS51192">
    <property type="entry name" value="HELICASE_ATP_BIND_1"/>
    <property type="match status" value="1"/>
</dbReference>
<proteinExistence type="inferred from homology"/>
<dbReference type="Gene3D" id="3.40.50.300">
    <property type="entry name" value="P-loop containing nucleotide triphosphate hydrolases"/>
    <property type="match status" value="2"/>
</dbReference>
<feature type="domain" description="DEAD-box RNA helicase Q" evidence="13">
    <location>
        <begin position="44"/>
        <end position="72"/>
    </location>
</feature>
<evidence type="ECO:0000259" key="12">
    <source>
        <dbReference type="PROSITE" id="PS51194"/>
    </source>
</evidence>
<reference evidence="14" key="1">
    <citation type="submission" date="2023-07" db="EMBL/GenBank/DDBJ databases">
        <authorList>
            <consortium name="AG Swart"/>
            <person name="Singh M."/>
            <person name="Singh A."/>
            <person name="Seah K."/>
            <person name="Emmerich C."/>
        </authorList>
    </citation>
    <scope>NUCLEOTIDE SEQUENCE</scope>
    <source>
        <strain evidence="14">DP1</strain>
    </source>
</reference>
<protein>
    <recommendedName>
        <fullName evidence="1">RNA helicase</fullName>
        <ecNumber evidence="1">3.6.4.13</ecNumber>
    </recommendedName>
</protein>
<feature type="compositionally biased region" description="Acidic residues" evidence="10">
    <location>
        <begin position="26"/>
        <end position="38"/>
    </location>
</feature>
<dbReference type="Proteomes" id="UP001295684">
    <property type="component" value="Unassembled WGS sequence"/>
</dbReference>
<evidence type="ECO:0000256" key="2">
    <source>
        <dbReference type="ARBA" id="ARBA00022741"/>
    </source>
</evidence>
<accession>A0AAD1UCN6</accession>
<dbReference type="EC" id="3.6.4.13" evidence="1"/>
<dbReference type="InterPro" id="IPR000629">
    <property type="entry name" value="RNA-helicase_DEAD-box_CS"/>
</dbReference>
<evidence type="ECO:0000256" key="9">
    <source>
        <dbReference type="RuleBase" id="RU000492"/>
    </source>
</evidence>
<dbReference type="Pfam" id="PF00271">
    <property type="entry name" value="Helicase_C"/>
    <property type="match status" value="1"/>
</dbReference>
<dbReference type="FunFam" id="3.40.50.300:FF:000031">
    <property type="entry name" value="Eukaryotic initiation factor 4A-III"/>
    <property type="match status" value="1"/>
</dbReference>
<dbReference type="CDD" id="cd17939">
    <property type="entry name" value="DEADc_EIF4A"/>
    <property type="match status" value="1"/>
</dbReference>
<dbReference type="InterPro" id="IPR014001">
    <property type="entry name" value="Helicase_ATP-bd"/>
</dbReference>
<sequence length="416" mass="47597">MEQQDKQEVHEEQPQRTEDETKVDGEGEEEDQSIFETNWDESVEKFDDLDLKEEILRGVFGYGFEKPSPIQQKAILPILQGRDTIAQAQSGTGKTATFTISTLQIVDTSSDQTQALIVVHTRELAYQVYKVVESIGEYTGVKVHACCGGTAVRDDIRKLKGGVQIVVGTPGRVKEMMKKGFLKTDYLRLFVLDEADEMLSRGFKEQIQEIFKFLPGEIQIALFSATMPPDILRLSENFMRDPARILVKKDELTLEGIKQYYVPLDEEKWKFDVLMDLYMNLEINQAIIYCNTTKKVDELTKDLKEKDFTVSAMHGEMDQVTRDLIMREFRTATTRILISTDLLARGIDVQQVSVVINYDLPLKKESYIHRIGRSGRFGKKGTAINFVTPRDADFLKEIQTHYNTQINELPTNLEEV</sequence>
<dbReference type="EMBL" id="CAMPGE010007458">
    <property type="protein sequence ID" value="CAI2366374.1"/>
    <property type="molecule type" value="Genomic_DNA"/>
</dbReference>
<comment type="catalytic activity">
    <reaction evidence="7">
        <text>ATP + H2O = ADP + phosphate + H(+)</text>
        <dbReference type="Rhea" id="RHEA:13065"/>
        <dbReference type="ChEBI" id="CHEBI:15377"/>
        <dbReference type="ChEBI" id="CHEBI:15378"/>
        <dbReference type="ChEBI" id="CHEBI:30616"/>
        <dbReference type="ChEBI" id="CHEBI:43474"/>
        <dbReference type="ChEBI" id="CHEBI:456216"/>
        <dbReference type="EC" id="3.6.4.13"/>
    </reaction>
</comment>
<dbReference type="GO" id="GO:0016787">
    <property type="term" value="F:hydrolase activity"/>
    <property type="evidence" value="ECO:0007669"/>
    <property type="project" value="UniProtKB-KW"/>
</dbReference>
<dbReference type="InterPro" id="IPR014014">
    <property type="entry name" value="RNA_helicase_DEAD_Q_motif"/>
</dbReference>
<evidence type="ECO:0000256" key="6">
    <source>
        <dbReference type="ARBA" id="ARBA00022884"/>
    </source>
</evidence>
<dbReference type="InterPro" id="IPR011545">
    <property type="entry name" value="DEAD/DEAH_box_helicase_dom"/>
</dbReference>
<keyword evidence="2 9" id="KW-0547">Nucleotide-binding</keyword>
<dbReference type="SUPFAM" id="SSF52540">
    <property type="entry name" value="P-loop containing nucleoside triphosphate hydrolases"/>
    <property type="match status" value="1"/>
</dbReference>
<feature type="region of interest" description="Disordered" evidence="10">
    <location>
        <begin position="1"/>
        <end position="38"/>
    </location>
</feature>
<dbReference type="InterPro" id="IPR027417">
    <property type="entry name" value="P-loop_NTPase"/>
</dbReference>
<evidence type="ECO:0000256" key="3">
    <source>
        <dbReference type="ARBA" id="ARBA00022801"/>
    </source>
</evidence>
<comment type="similarity">
    <text evidence="9">Belongs to the DEAD box helicase family.</text>
</comment>
<dbReference type="GO" id="GO:0005524">
    <property type="term" value="F:ATP binding"/>
    <property type="evidence" value="ECO:0007669"/>
    <property type="project" value="UniProtKB-KW"/>
</dbReference>
<feature type="domain" description="Helicase C-terminal" evidence="12">
    <location>
        <begin position="256"/>
        <end position="416"/>
    </location>
</feature>
<feature type="short sequence motif" description="Q motif" evidence="8">
    <location>
        <begin position="44"/>
        <end position="72"/>
    </location>
</feature>
<dbReference type="GO" id="GO:0003723">
    <property type="term" value="F:RNA binding"/>
    <property type="evidence" value="ECO:0007669"/>
    <property type="project" value="UniProtKB-KW"/>
</dbReference>
<keyword evidence="3 9" id="KW-0378">Hydrolase</keyword>
<keyword evidence="5 9" id="KW-0067">ATP-binding</keyword>
<dbReference type="PANTHER" id="PTHR47958">
    <property type="entry name" value="ATP-DEPENDENT RNA HELICASE DBP3"/>
    <property type="match status" value="1"/>
</dbReference>
<evidence type="ECO:0000313" key="14">
    <source>
        <dbReference type="EMBL" id="CAI2366374.1"/>
    </source>
</evidence>